<evidence type="ECO:0000256" key="7">
    <source>
        <dbReference type="ARBA" id="ARBA00022840"/>
    </source>
</evidence>
<evidence type="ECO:0000256" key="13">
    <source>
        <dbReference type="ARBA" id="ARBA00049293"/>
    </source>
</evidence>
<evidence type="ECO:0000256" key="10">
    <source>
        <dbReference type="ARBA" id="ARBA00042348"/>
    </source>
</evidence>
<dbReference type="InterPro" id="IPR013749">
    <property type="entry name" value="PM/HMP-P_kinase-1"/>
</dbReference>
<proteinExistence type="inferred from homology"/>
<dbReference type="AlphaFoldDB" id="A0A6I2GZD5"/>
<dbReference type="GO" id="GO:0008972">
    <property type="term" value="F:phosphomethylpyrimidine kinase activity"/>
    <property type="evidence" value="ECO:0007669"/>
    <property type="project" value="InterPro"/>
</dbReference>
<evidence type="ECO:0000256" key="8">
    <source>
        <dbReference type="ARBA" id="ARBA00022842"/>
    </source>
</evidence>
<dbReference type="Pfam" id="PF08543">
    <property type="entry name" value="Phos_pyr_kin"/>
    <property type="match status" value="1"/>
</dbReference>
<dbReference type="CDD" id="cd01169">
    <property type="entry name" value="HMPP_kinase"/>
    <property type="match status" value="1"/>
</dbReference>
<dbReference type="Proteomes" id="UP000430975">
    <property type="component" value="Unassembled WGS sequence"/>
</dbReference>
<dbReference type="NCBIfam" id="NF009078">
    <property type="entry name" value="PRK12413.1"/>
    <property type="match status" value="1"/>
</dbReference>
<dbReference type="Gene3D" id="3.40.1190.20">
    <property type="match status" value="1"/>
</dbReference>
<comment type="caution">
    <text evidence="15">The sequence shown here is derived from an EMBL/GenBank/DDBJ whole genome shotgun (WGS) entry which is preliminary data.</text>
</comment>
<evidence type="ECO:0000313" key="16">
    <source>
        <dbReference type="Proteomes" id="UP000430975"/>
    </source>
</evidence>
<dbReference type="InterPro" id="IPR029056">
    <property type="entry name" value="Ribokinase-like"/>
</dbReference>
<evidence type="ECO:0000256" key="5">
    <source>
        <dbReference type="ARBA" id="ARBA00022741"/>
    </source>
</evidence>
<feature type="domain" description="Pyridoxamine kinase/Phosphomethylpyrimidine kinase" evidence="14">
    <location>
        <begin position="14"/>
        <end position="262"/>
    </location>
</feature>
<evidence type="ECO:0000256" key="3">
    <source>
        <dbReference type="ARBA" id="ARBA00022679"/>
    </source>
</evidence>
<dbReference type="SUPFAM" id="SSF53613">
    <property type="entry name" value="Ribokinase-like"/>
    <property type="match status" value="1"/>
</dbReference>
<comment type="catalytic activity">
    <reaction evidence="13">
        <text>pyridoxal + ATP = pyridoxal 5'-phosphate + ADP + H(+)</text>
        <dbReference type="Rhea" id="RHEA:10224"/>
        <dbReference type="ChEBI" id="CHEBI:15378"/>
        <dbReference type="ChEBI" id="CHEBI:17310"/>
        <dbReference type="ChEBI" id="CHEBI:30616"/>
        <dbReference type="ChEBI" id="CHEBI:456216"/>
        <dbReference type="ChEBI" id="CHEBI:597326"/>
        <dbReference type="EC" id="2.7.1.35"/>
    </reaction>
</comment>
<evidence type="ECO:0000256" key="6">
    <source>
        <dbReference type="ARBA" id="ARBA00022777"/>
    </source>
</evidence>
<accession>A0A6I2GZD5</accession>
<dbReference type="GO" id="GO:0009228">
    <property type="term" value="P:thiamine biosynthetic process"/>
    <property type="evidence" value="ECO:0007669"/>
    <property type="project" value="InterPro"/>
</dbReference>
<name>A0A6I2GZD5_9LACT</name>
<keyword evidence="8" id="KW-0460">Magnesium</keyword>
<evidence type="ECO:0000313" key="15">
    <source>
        <dbReference type="EMBL" id="MRI85793.1"/>
    </source>
</evidence>
<dbReference type="GO" id="GO:0008478">
    <property type="term" value="F:pyridoxal kinase activity"/>
    <property type="evidence" value="ECO:0007669"/>
    <property type="project" value="UniProtKB-EC"/>
</dbReference>
<dbReference type="GO" id="GO:0008902">
    <property type="term" value="F:hydroxymethylpyrimidine kinase activity"/>
    <property type="evidence" value="ECO:0007669"/>
    <property type="project" value="TreeGrafter"/>
</dbReference>
<sequence length="270" mass="28756">MSEIKRTLTIAGNDSSGGAGLAADLKTFTEFGCYGQVAVTTLVSMDPDNNWSHNVFPIELDVVKQQLTTVLASEKPLAAVKTGMIGTVELVHLVAETIERNQLKNVVIDPVLVCKGEDEVLNPETADALREKLVPLADVVTPNLFEAAVLAQTDPIKSIEDMEEAAKKIHALGAKHIVIKGGKALDDAQAIDLYYDGETFEVLATDKVNHGHNHGAGCTFAAAITAGLANDLSVKDAIHQAKDFVTAAIASGFAYNQYVGAVYHSAVRFK</sequence>
<dbReference type="RefSeq" id="WP_153863662.1">
    <property type="nucleotide sequence ID" value="NZ_WJQS01000006.1"/>
</dbReference>
<comment type="similarity">
    <text evidence="1">Belongs to the ThiD family.</text>
</comment>
<evidence type="ECO:0000256" key="9">
    <source>
        <dbReference type="ARBA" id="ARBA00042307"/>
    </source>
</evidence>
<keyword evidence="4" id="KW-0479">Metal-binding</keyword>
<dbReference type="GO" id="GO:0005829">
    <property type="term" value="C:cytosol"/>
    <property type="evidence" value="ECO:0007669"/>
    <property type="project" value="TreeGrafter"/>
</dbReference>
<organism evidence="15 16">
    <name type="scientific">Fundicoccus ignavus</name>
    <dbReference type="NCBI Taxonomy" id="2664442"/>
    <lineage>
        <taxon>Bacteria</taxon>
        <taxon>Bacillati</taxon>
        <taxon>Bacillota</taxon>
        <taxon>Bacilli</taxon>
        <taxon>Lactobacillales</taxon>
        <taxon>Aerococcaceae</taxon>
        <taxon>Fundicoccus</taxon>
    </lineage>
</organism>
<dbReference type="NCBIfam" id="TIGR00097">
    <property type="entry name" value="HMP-P_kinase"/>
    <property type="match status" value="1"/>
</dbReference>
<evidence type="ECO:0000259" key="14">
    <source>
        <dbReference type="Pfam" id="PF08543"/>
    </source>
</evidence>
<dbReference type="EC" id="2.7.1.35" evidence="2"/>
<keyword evidence="5" id="KW-0547">Nucleotide-binding</keyword>
<keyword evidence="3 15" id="KW-0808">Transferase</keyword>
<evidence type="ECO:0000256" key="1">
    <source>
        <dbReference type="ARBA" id="ARBA00009879"/>
    </source>
</evidence>
<evidence type="ECO:0000256" key="12">
    <source>
        <dbReference type="ARBA" id="ARBA00042531"/>
    </source>
</evidence>
<dbReference type="GO" id="GO:0005524">
    <property type="term" value="F:ATP binding"/>
    <property type="evidence" value="ECO:0007669"/>
    <property type="project" value="UniProtKB-KW"/>
</dbReference>
<dbReference type="FunFam" id="3.40.1190.20:FF:000003">
    <property type="entry name" value="Phosphomethylpyrimidine kinase ThiD"/>
    <property type="match status" value="1"/>
</dbReference>
<evidence type="ECO:0000256" key="11">
    <source>
        <dbReference type="ARBA" id="ARBA00042396"/>
    </source>
</evidence>
<evidence type="ECO:0000256" key="4">
    <source>
        <dbReference type="ARBA" id="ARBA00022723"/>
    </source>
</evidence>
<dbReference type="EMBL" id="WJQS01000006">
    <property type="protein sequence ID" value="MRI85793.1"/>
    <property type="molecule type" value="Genomic_DNA"/>
</dbReference>
<protein>
    <recommendedName>
        <fullName evidence="2">pyridoxal kinase</fullName>
        <ecNumber evidence="2">2.7.1.35</ecNumber>
    </recommendedName>
    <alternativeName>
        <fullName evidence="10">PN/PL/PM kinase</fullName>
    </alternativeName>
    <alternativeName>
        <fullName evidence="11">Pyridoxal kinase</fullName>
    </alternativeName>
    <alternativeName>
        <fullName evidence="9">Pyridoxamine kinase</fullName>
    </alternativeName>
    <alternativeName>
        <fullName evidence="12">Vitamin B6 kinase</fullName>
    </alternativeName>
</protein>
<keyword evidence="16" id="KW-1185">Reference proteome</keyword>
<gene>
    <name evidence="15" type="primary">thiD</name>
    <name evidence="15" type="ORF">GIY09_07930</name>
</gene>
<keyword evidence="7" id="KW-0067">ATP-binding</keyword>
<evidence type="ECO:0000256" key="2">
    <source>
        <dbReference type="ARBA" id="ARBA00012104"/>
    </source>
</evidence>
<dbReference type="GO" id="GO:0046872">
    <property type="term" value="F:metal ion binding"/>
    <property type="evidence" value="ECO:0007669"/>
    <property type="project" value="UniProtKB-KW"/>
</dbReference>
<dbReference type="InterPro" id="IPR004399">
    <property type="entry name" value="HMP/HMP-P_kinase_dom"/>
</dbReference>
<dbReference type="PANTHER" id="PTHR20858:SF19">
    <property type="entry name" value="PYRIDOXINE KINASE"/>
    <property type="match status" value="1"/>
</dbReference>
<keyword evidence="6 15" id="KW-0418">Kinase</keyword>
<dbReference type="PANTHER" id="PTHR20858">
    <property type="entry name" value="PHOSPHOMETHYLPYRIMIDINE KINASE"/>
    <property type="match status" value="1"/>
</dbReference>
<reference evidence="15 16" key="1">
    <citation type="submission" date="2019-11" db="EMBL/GenBank/DDBJ databases">
        <title>Characterisation of Fundicoccus ignavus gen. nov. sp. nov., a novel genus of the family Aerococcaceae isolated from bulk tank milk.</title>
        <authorList>
            <person name="Siebert A."/>
            <person name="Huptas C."/>
            <person name="Wenning M."/>
            <person name="Scherer S."/>
            <person name="Doll E.V."/>
        </authorList>
    </citation>
    <scope>NUCLEOTIDE SEQUENCE [LARGE SCALE GENOMIC DNA]</scope>
    <source>
        <strain evidence="15 16">WS4759</strain>
    </source>
</reference>